<gene>
    <name evidence="1" type="ORF">H6H03_08555</name>
</gene>
<evidence type="ECO:0000313" key="1">
    <source>
        <dbReference type="EMBL" id="MBD2733964.1"/>
    </source>
</evidence>
<evidence type="ECO:0000313" key="2">
    <source>
        <dbReference type="Proteomes" id="UP000637383"/>
    </source>
</evidence>
<proteinExistence type="predicted"/>
<accession>A0ABR8K595</accession>
<protein>
    <submittedName>
        <fullName evidence="1">Uncharacterized protein</fullName>
    </submittedName>
</protein>
<comment type="caution">
    <text evidence="1">The sequence shown here is derived from an EMBL/GenBank/DDBJ whole genome shotgun (WGS) entry which is preliminary data.</text>
</comment>
<organism evidence="1 2">
    <name type="scientific">Nostoc paludosum FACHB-159</name>
    <dbReference type="NCBI Taxonomy" id="2692908"/>
    <lineage>
        <taxon>Bacteria</taxon>
        <taxon>Bacillati</taxon>
        <taxon>Cyanobacteriota</taxon>
        <taxon>Cyanophyceae</taxon>
        <taxon>Nostocales</taxon>
        <taxon>Nostocaceae</taxon>
        <taxon>Nostoc</taxon>
    </lineage>
</organism>
<reference evidence="1 2" key="1">
    <citation type="journal article" date="2020" name="ISME J.">
        <title>Comparative genomics reveals insights into cyanobacterial evolution and habitat adaptation.</title>
        <authorList>
            <person name="Chen M.Y."/>
            <person name="Teng W.K."/>
            <person name="Zhao L."/>
            <person name="Hu C.X."/>
            <person name="Zhou Y.K."/>
            <person name="Han B.P."/>
            <person name="Song L.R."/>
            <person name="Shu W.S."/>
        </authorList>
    </citation>
    <scope>NUCLEOTIDE SEQUENCE [LARGE SCALE GENOMIC DNA]</scope>
    <source>
        <strain evidence="1 2">FACHB-159</strain>
    </source>
</reference>
<dbReference type="Proteomes" id="UP000637383">
    <property type="component" value="Unassembled WGS sequence"/>
</dbReference>
<name>A0ABR8K595_9NOSO</name>
<sequence>MIPLILGAAALATGAFGALKGAEGISNMNQAKEIGEQAQQKYESSLQNLKAAWEITNQSAETYGQMQLRIKQGTISRFIAFIERIGQRASQNNLDILTGLDISTQQIQEYKTEVIKAEQWVKGGVSAAVAASAAGSSAITLARSVGTVTVSKFFGLWAGEVAISQVSGAAAWTGAITWLGGGTSMAVGGAVLGGITLGPALMVGGFQLAGKGEEALTKAREYEARVNIEIANIEAAQDFLLQVKRRTVELANLVCNLNSRAKSVLEQLEAQPFNRDRDARKFQEVALLIKALAEIMKIPILNNEGLLNPATLTIQAKYSTLGDQ</sequence>
<dbReference type="EMBL" id="JACJTU010000006">
    <property type="protein sequence ID" value="MBD2733964.1"/>
    <property type="molecule type" value="Genomic_DNA"/>
</dbReference>
<keyword evidence="2" id="KW-1185">Reference proteome</keyword>
<dbReference type="RefSeq" id="WP_190954688.1">
    <property type="nucleotide sequence ID" value="NZ_JACJTU010000006.1"/>
</dbReference>